<dbReference type="AlphaFoldDB" id="A0A1I6HTG6"/>
<evidence type="ECO:0000313" key="1">
    <source>
        <dbReference type="EMBL" id="SFR57752.1"/>
    </source>
</evidence>
<dbReference type="Proteomes" id="UP000199659">
    <property type="component" value="Unassembled WGS sequence"/>
</dbReference>
<sequence length="208" mass="23550">MENKQIYAEQIIKIVKEKRNQDGIDYFNPKNQIEDGFVIINYEKVLLQKQSVCNGTMEMLLPEGFSELSKEAVTQKYRKGNAPHWVYVSQKGTAAFSFSVKPEITEAEFLNLKDLLEEDLKKTYSSLCLEEESLVCSDGGAVKYYVLDFPTSGGEVFLILFFRQTAGGVFAGSFECDADDKKQWKPVLLQLAATLEEKKEGDREGDAR</sequence>
<dbReference type="EMBL" id="FOYZ01000001">
    <property type="protein sequence ID" value="SFR57752.1"/>
    <property type="molecule type" value="Genomic_DNA"/>
</dbReference>
<name>A0A1I6HTG6_9FIRM</name>
<gene>
    <name evidence="1" type="ORF">SAMN05661086_00277</name>
</gene>
<proteinExistence type="predicted"/>
<protein>
    <submittedName>
        <fullName evidence="1">Uncharacterized protein</fullName>
    </submittedName>
</protein>
<keyword evidence="2" id="KW-1185">Reference proteome</keyword>
<reference evidence="1 2" key="1">
    <citation type="submission" date="2016-10" db="EMBL/GenBank/DDBJ databases">
        <authorList>
            <person name="de Groot N.N."/>
        </authorList>
    </citation>
    <scope>NUCLEOTIDE SEQUENCE [LARGE SCALE GENOMIC DNA]</scope>
    <source>
        <strain evidence="1 2">743A</strain>
    </source>
</reference>
<organism evidence="1 2">
    <name type="scientific">Anaeromicropila populeti</name>
    <dbReference type="NCBI Taxonomy" id="37658"/>
    <lineage>
        <taxon>Bacteria</taxon>
        <taxon>Bacillati</taxon>
        <taxon>Bacillota</taxon>
        <taxon>Clostridia</taxon>
        <taxon>Lachnospirales</taxon>
        <taxon>Lachnospiraceae</taxon>
        <taxon>Anaeromicropila</taxon>
    </lineage>
</organism>
<dbReference type="STRING" id="37658.SAMN05661086_00277"/>
<dbReference type="RefSeq" id="WP_143099112.1">
    <property type="nucleotide sequence ID" value="NZ_FOYZ01000001.1"/>
</dbReference>
<accession>A0A1I6HTG6</accession>
<evidence type="ECO:0000313" key="2">
    <source>
        <dbReference type="Proteomes" id="UP000199659"/>
    </source>
</evidence>